<evidence type="ECO:0000313" key="3">
    <source>
        <dbReference type="Proteomes" id="UP001175097"/>
    </source>
</evidence>
<keyword evidence="1" id="KW-1133">Transmembrane helix</keyword>
<reference evidence="2" key="1">
    <citation type="submission" date="2023-03" db="EMBL/GenBank/DDBJ databases">
        <title>MT1 and MT2 Draft Genomes of Novel Species.</title>
        <authorList>
            <person name="Venkateswaran K."/>
        </authorList>
    </citation>
    <scope>NUCLEOTIDE SEQUENCE</scope>
    <source>
        <strain evidence="2">F6_3S_P_2</strain>
    </source>
</reference>
<name>A0ABT8JPA6_9BACL</name>
<keyword evidence="1" id="KW-0812">Transmembrane</keyword>
<evidence type="ECO:0008006" key="4">
    <source>
        <dbReference type="Google" id="ProtNLM"/>
    </source>
</evidence>
<sequence>MKLKKALVGIFVMMMILSGCGKGYWIMKKSKLDEEPGVRAHVNYLQNEKPDRKGFKVIDINEGKKLVVVSTGTSKVELEAVSVEYLENQTVVTVKEIEADSDEINPYILIGLDKPVSKFKVVNEDGEEYDIGF</sequence>
<accession>A0ABT8JPA6</accession>
<proteinExistence type="predicted"/>
<dbReference type="Proteomes" id="UP001175097">
    <property type="component" value="Unassembled WGS sequence"/>
</dbReference>
<dbReference type="RefSeq" id="WP_301242448.1">
    <property type="nucleotide sequence ID" value="NZ_JAROCC010000003.1"/>
</dbReference>
<comment type="caution">
    <text evidence="2">The sequence shown here is derived from an EMBL/GenBank/DDBJ whole genome shotgun (WGS) entry which is preliminary data.</text>
</comment>
<protein>
    <recommendedName>
        <fullName evidence="4">DUF3221 domain-containing protein</fullName>
    </recommendedName>
</protein>
<dbReference type="EMBL" id="JAROCC010000003">
    <property type="protein sequence ID" value="MDN4606900.1"/>
    <property type="molecule type" value="Genomic_DNA"/>
</dbReference>
<dbReference type="PROSITE" id="PS51257">
    <property type="entry name" value="PROKAR_LIPOPROTEIN"/>
    <property type="match status" value="1"/>
</dbReference>
<feature type="transmembrane region" description="Helical" evidence="1">
    <location>
        <begin position="6"/>
        <end position="25"/>
    </location>
</feature>
<keyword evidence="1" id="KW-0472">Membrane</keyword>
<keyword evidence="3" id="KW-1185">Reference proteome</keyword>
<organism evidence="2 3">
    <name type="scientific">Sporosarcina highlanderae</name>
    <dbReference type="NCBI Taxonomy" id="3035916"/>
    <lineage>
        <taxon>Bacteria</taxon>
        <taxon>Bacillati</taxon>
        <taxon>Bacillota</taxon>
        <taxon>Bacilli</taxon>
        <taxon>Bacillales</taxon>
        <taxon>Caryophanaceae</taxon>
        <taxon>Sporosarcina</taxon>
    </lineage>
</organism>
<gene>
    <name evidence="2" type="ORF">P5G49_05325</name>
</gene>
<evidence type="ECO:0000256" key="1">
    <source>
        <dbReference type="SAM" id="Phobius"/>
    </source>
</evidence>
<evidence type="ECO:0000313" key="2">
    <source>
        <dbReference type="EMBL" id="MDN4606900.1"/>
    </source>
</evidence>